<name>A0ABM6PE01_9RHOB</name>
<accession>A0ABM6PE01</accession>
<reference evidence="1 2" key="4">
    <citation type="journal article" date="2018" name="Environ. Microbiol. Rep.">
        <title>Phylogenetic distribution of roseobacticides in the Roseobacter group and their effect on microalgae.</title>
        <authorList>
            <person name="Sonnenschein E.C."/>
            <person name="Phippen C.B."/>
            <person name="Bentzon-Tilia M."/>
            <person name="Rasmussen S.A."/>
            <person name="Nielsen K.F."/>
            <person name="Gram L."/>
        </authorList>
    </citation>
    <scope>NUCLEOTIDE SEQUENCE [LARGE SCALE GENOMIC DNA]</scope>
    <source>
        <strain evidence="1 2">P36</strain>
    </source>
</reference>
<evidence type="ECO:0000313" key="2">
    <source>
        <dbReference type="Proteomes" id="UP000218891"/>
    </source>
</evidence>
<dbReference type="EMBL" id="CP010643">
    <property type="protein sequence ID" value="ATG35896.1"/>
    <property type="molecule type" value="Genomic_DNA"/>
</dbReference>
<dbReference type="SUPFAM" id="SSF82171">
    <property type="entry name" value="DPP6 N-terminal domain-like"/>
    <property type="match status" value="1"/>
</dbReference>
<reference evidence="1 2" key="1">
    <citation type="journal article" date="2017" name="Front. Microbiol.">
        <title>Phaeobacter piscinae sp. nov., a species of the Roseobacter group and potential aquaculture probiont.</title>
        <authorList>
            <person name="Sonnenschein E.C."/>
            <person name="Phippen C.B.W."/>
            <person name="Nielsen K.F."/>
            <person name="Mateiu R.V."/>
            <person name="Melchiorsen J."/>
            <person name="Gram L."/>
            <person name="Overmann J."/>
            <person name="Freese H.M."/>
        </authorList>
    </citation>
    <scope>NUCLEOTIDE SEQUENCE [LARGE SCALE GENOMIC DNA]</scope>
    <source>
        <strain evidence="1 2">P36</strain>
    </source>
</reference>
<keyword evidence="2" id="KW-1185">Reference proteome</keyword>
<gene>
    <name evidence="1" type="ORF">PhaeoP36_01754</name>
</gene>
<dbReference type="RefSeq" id="WP_096868913.1">
    <property type="nucleotide sequence ID" value="NZ_CP010643.1"/>
</dbReference>
<dbReference type="Proteomes" id="UP000218891">
    <property type="component" value="Chromosome"/>
</dbReference>
<sequence>MRRVVGHDGALSSPLLSLGGAGQAGGGFGAAGIAGMGFLKRTIRPRDVPGSPTTGYIPGIFTVLNSDGTGKLITTSETSGGNIVIYDIQNWDDFSDPVNSVISYAPISPGGGVRISLADDGQHMVLNLSSHCRIYNLPTPWDLTTAVQIPLINLSHSCVAPDGSFMLRILTDGSNPYVTTLHKWDATAPWDFSDADAASPDQSQHIPELWNNGGYGIEMPMQDLVITGNRAGTSTGYGGKTFSFTAPGDISSLQYHGQLMLADLSGQTAFAPGRVLNAYPGREYLYELM</sequence>
<proteinExistence type="predicted"/>
<organism evidence="1 2">
    <name type="scientific">Phaeobacter piscinae</name>
    <dbReference type="NCBI Taxonomy" id="1580596"/>
    <lineage>
        <taxon>Bacteria</taxon>
        <taxon>Pseudomonadati</taxon>
        <taxon>Pseudomonadota</taxon>
        <taxon>Alphaproteobacteria</taxon>
        <taxon>Rhodobacterales</taxon>
        <taxon>Roseobacteraceae</taxon>
        <taxon>Phaeobacter</taxon>
    </lineage>
</organism>
<evidence type="ECO:0000313" key="1">
    <source>
        <dbReference type="EMBL" id="ATG35896.1"/>
    </source>
</evidence>
<protein>
    <submittedName>
        <fullName evidence="1">Uncharacterized protein</fullName>
    </submittedName>
</protein>
<reference evidence="1 2" key="2">
    <citation type="journal article" date="2017" name="Genome Biol. Evol.">
        <title>Trajectories and Drivers of Genome Evolution in Surface-Associated Marine Phaeobacter.</title>
        <authorList>
            <person name="Freese H.M."/>
            <person name="Sikorski J."/>
            <person name="Bunk B."/>
            <person name="Scheuner C."/>
            <person name="Meier-Kolthoff J.P."/>
            <person name="Sproer C."/>
            <person name="Gram L."/>
            <person name="Overmann J."/>
        </authorList>
    </citation>
    <scope>NUCLEOTIDE SEQUENCE [LARGE SCALE GENOMIC DNA]</scope>
    <source>
        <strain evidence="1 2">P36</strain>
    </source>
</reference>
<reference evidence="1 2" key="3">
    <citation type="journal article" date="2017" name="Int. J. Syst. Evol. Microbiol.">
        <title>Adaptation of Surface-Associated Bacteria to the Open Ocean: A Genomically Distinct Subpopulation of Phaeobacter gallaeciensis Colonizes Pacific Mesozooplankton.</title>
        <authorList>
            <person name="Freese H.M."/>
            <person name="Methner A."/>
            <person name="Overmann J."/>
        </authorList>
    </citation>
    <scope>NUCLEOTIDE SEQUENCE [LARGE SCALE GENOMIC DNA]</scope>
    <source>
        <strain evidence="1 2">P36</strain>
    </source>
</reference>